<dbReference type="RefSeq" id="WP_184653303.1">
    <property type="nucleotide sequence ID" value="NZ_JACHFR010000004.1"/>
</dbReference>
<evidence type="ECO:0000313" key="1">
    <source>
        <dbReference type="EMBL" id="MBB5219816.1"/>
    </source>
</evidence>
<keyword evidence="2" id="KW-1185">Reference proteome</keyword>
<dbReference type="Proteomes" id="UP000578697">
    <property type="component" value="Unassembled WGS sequence"/>
</dbReference>
<dbReference type="EMBL" id="JACHFR010000004">
    <property type="protein sequence ID" value="MBB5219816.1"/>
    <property type="molecule type" value="Genomic_DNA"/>
</dbReference>
<reference evidence="1 2" key="1">
    <citation type="submission" date="2020-08" db="EMBL/GenBank/DDBJ databases">
        <title>Genomic Encyclopedia of Type Strains, Phase IV (KMG-IV): sequencing the most valuable type-strain genomes for metagenomic binning, comparative biology and taxonomic classification.</title>
        <authorList>
            <person name="Goeker M."/>
        </authorList>
    </citation>
    <scope>NUCLEOTIDE SEQUENCE [LARGE SCALE GENOMIC DNA]</scope>
    <source>
        <strain evidence="1 2">DSM 103679</strain>
    </source>
</reference>
<organism evidence="1 2">
    <name type="scientific">Treponema rectale</name>
    <dbReference type="NCBI Taxonomy" id="744512"/>
    <lineage>
        <taxon>Bacteria</taxon>
        <taxon>Pseudomonadati</taxon>
        <taxon>Spirochaetota</taxon>
        <taxon>Spirochaetia</taxon>
        <taxon>Spirochaetales</taxon>
        <taxon>Treponemataceae</taxon>
        <taxon>Treponema</taxon>
    </lineage>
</organism>
<evidence type="ECO:0000313" key="2">
    <source>
        <dbReference type="Proteomes" id="UP000578697"/>
    </source>
</evidence>
<name>A0A840SIU8_9SPIR</name>
<proteinExistence type="predicted"/>
<dbReference type="AlphaFoldDB" id="A0A840SIU8"/>
<protein>
    <submittedName>
        <fullName evidence="1">Uncharacterized protein</fullName>
    </submittedName>
</protein>
<accession>A0A840SIU8</accession>
<comment type="caution">
    <text evidence="1">The sequence shown here is derived from an EMBL/GenBank/DDBJ whole genome shotgun (WGS) entry which is preliminary data.</text>
</comment>
<gene>
    <name evidence="1" type="ORF">HNP77_002205</name>
</gene>
<sequence length="58" mass="6892">MASITIHNHSYEINSLADLAMVRAQLEELYKMKRVTDLEYKTKSKQLDQFPRNHRLSK</sequence>